<organism evidence="1 2">
    <name type="scientific">Mytilus galloprovincialis</name>
    <name type="common">Mediterranean mussel</name>
    <dbReference type="NCBI Taxonomy" id="29158"/>
    <lineage>
        <taxon>Eukaryota</taxon>
        <taxon>Metazoa</taxon>
        <taxon>Spiralia</taxon>
        <taxon>Lophotrochozoa</taxon>
        <taxon>Mollusca</taxon>
        <taxon>Bivalvia</taxon>
        <taxon>Autobranchia</taxon>
        <taxon>Pteriomorphia</taxon>
        <taxon>Mytilida</taxon>
        <taxon>Mytiloidea</taxon>
        <taxon>Mytilidae</taxon>
        <taxon>Mytilinae</taxon>
        <taxon>Mytilus</taxon>
    </lineage>
</organism>
<dbReference type="AlphaFoldDB" id="A0A8B6CBC5"/>
<name>A0A8B6CBC5_MYTGA</name>
<keyword evidence="2" id="KW-1185">Reference proteome</keyword>
<dbReference type="Proteomes" id="UP000596742">
    <property type="component" value="Unassembled WGS sequence"/>
</dbReference>
<sequence length="75" mass="8940">MKAYCFGFSSSACNPVIYAFRFPDFKNGYLQILRKLSCRKSKKSVSYHKNDHDETIEQIDLEEWNEDEHHHDNVK</sequence>
<comment type="caution">
    <text evidence="1">The sequence shown here is derived from an EMBL/GenBank/DDBJ whole genome shotgun (WGS) entry which is preliminary data.</text>
</comment>
<protein>
    <recommendedName>
        <fullName evidence="3">G-protein coupled receptors family 1 profile domain-containing protein</fullName>
    </recommendedName>
</protein>
<evidence type="ECO:0000313" key="2">
    <source>
        <dbReference type="Proteomes" id="UP000596742"/>
    </source>
</evidence>
<gene>
    <name evidence="1" type="ORF">MGAL_10B003266</name>
</gene>
<dbReference type="EMBL" id="UYJE01001437">
    <property type="protein sequence ID" value="VDI02162.1"/>
    <property type="molecule type" value="Genomic_DNA"/>
</dbReference>
<dbReference type="SUPFAM" id="SSF81321">
    <property type="entry name" value="Family A G protein-coupled receptor-like"/>
    <property type="match status" value="1"/>
</dbReference>
<evidence type="ECO:0008006" key="3">
    <source>
        <dbReference type="Google" id="ProtNLM"/>
    </source>
</evidence>
<accession>A0A8B6CBC5</accession>
<dbReference type="Gene3D" id="1.20.1070.10">
    <property type="entry name" value="Rhodopsin 7-helix transmembrane proteins"/>
    <property type="match status" value="1"/>
</dbReference>
<reference evidence="1" key="1">
    <citation type="submission" date="2018-11" db="EMBL/GenBank/DDBJ databases">
        <authorList>
            <person name="Alioto T."/>
            <person name="Alioto T."/>
        </authorList>
    </citation>
    <scope>NUCLEOTIDE SEQUENCE</scope>
</reference>
<evidence type="ECO:0000313" key="1">
    <source>
        <dbReference type="EMBL" id="VDI02162.1"/>
    </source>
</evidence>
<dbReference type="OrthoDB" id="10034726at2759"/>
<proteinExistence type="predicted"/>